<evidence type="ECO:0000256" key="6">
    <source>
        <dbReference type="SAM" id="Phobius"/>
    </source>
</evidence>
<keyword evidence="2 6" id="KW-0812">Transmembrane</keyword>
<name>A0AAN6X3T2_9PEZI</name>
<dbReference type="PANTHER" id="PTHR31465">
    <property type="entry name" value="PROTEIN RTA1-RELATED"/>
    <property type="match status" value="1"/>
</dbReference>
<feature type="transmembrane region" description="Helical" evidence="6">
    <location>
        <begin position="104"/>
        <end position="129"/>
    </location>
</feature>
<feature type="transmembrane region" description="Helical" evidence="6">
    <location>
        <begin position="278"/>
        <end position="297"/>
    </location>
</feature>
<dbReference type="PANTHER" id="PTHR31465:SF7">
    <property type="entry name" value="SPHINGOID LONG-CHAIN BASE TRANSPORTER RSB1"/>
    <property type="match status" value="1"/>
</dbReference>
<proteinExistence type="predicted"/>
<reference evidence="7" key="1">
    <citation type="journal article" date="2023" name="Mol. Phylogenet. Evol.">
        <title>Genome-scale phylogeny and comparative genomics of the fungal order Sordariales.</title>
        <authorList>
            <person name="Hensen N."/>
            <person name="Bonometti L."/>
            <person name="Westerberg I."/>
            <person name="Brannstrom I.O."/>
            <person name="Guillou S."/>
            <person name="Cros-Aarteil S."/>
            <person name="Calhoun S."/>
            <person name="Haridas S."/>
            <person name="Kuo A."/>
            <person name="Mondo S."/>
            <person name="Pangilinan J."/>
            <person name="Riley R."/>
            <person name="LaButti K."/>
            <person name="Andreopoulos B."/>
            <person name="Lipzen A."/>
            <person name="Chen C."/>
            <person name="Yan M."/>
            <person name="Daum C."/>
            <person name="Ng V."/>
            <person name="Clum A."/>
            <person name="Steindorff A."/>
            <person name="Ohm R.A."/>
            <person name="Martin F."/>
            <person name="Silar P."/>
            <person name="Natvig D.O."/>
            <person name="Lalanne C."/>
            <person name="Gautier V."/>
            <person name="Ament-Velasquez S.L."/>
            <person name="Kruys A."/>
            <person name="Hutchinson M.I."/>
            <person name="Powell A.J."/>
            <person name="Barry K."/>
            <person name="Miller A.N."/>
            <person name="Grigoriev I.V."/>
            <person name="Debuchy R."/>
            <person name="Gladieux P."/>
            <person name="Hiltunen Thoren M."/>
            <person name="Johannesson H."/>
        </authorList>
    </citation>
    <scope>NUCLEOTIDE SEQUENCE</scope>
    <source>
        <strain evidence="7">PSN309</strain>
    </source>
</reference>
<evidence type="ECO:0000256" key="4">
    <source>
        <dbReference type="ARBA" id="ARBA00023136"/>
    </source>
</evidence>
<protein>
    <submittedName>
        <fullName evidence="7">RTA1 like protein-domain-containing protein</fullName>
    </submittedName>
</protein>
<feature type="region of interest" description="Disordered" evidence="5">
    <location>
        <begin position="317"/>
        <end position="337"/>
    </location>
</feature>
<feature type="transmembrane region" description="Helical" evidence="6">
    <location>
        <begin position="45"/>
        <end position="66"/>
    </location>
</feature>
<feature type="transmembrane region" description="Helical" evidence="6">
    <location>
        <begin position="73"/>
        <end position="92"/>
    </location>
</feature>
<feature type="transmembrane region" description="Helical" evidence="6">
    <location>
        <begin position="237"/>
        <end position="258"/>
    </location>
</feature>
<keyword evidence="4 6" id="KW-0472">Membrane</keyword>
<organism evidence="7 8">
    <name type="scientific">Podospora australis</name>
    <dbReference type="NCBI Taxonomy" id="1536484"/>
    <lineage>
        <taxon>Eukaryota</taxon>
        <taxon>Fungi</taxon>
        <taxon>Dikarya</taxon>
        <taxon>Ascomycota</taxon>
        <taxon>Pezizomycotina</taxon>
        <taxon>Sordariomycetes</taxon>
        <taxon>Sordariomycetidae</taxon>
        <taxon>Sordariales</taxon>
        <taxon>Podosporaceae</taxon>
        <taxon>Podospora</taxon>
    </lineage>
</organism>
<evidence type="ECO:0000256" key="1">
    <source>
        <dbReference type="ARBA" id="ARBA00004141"/>
    </source>
</evidence>
<dbReference type="EMBL" id="MU864353">
    <property type="protein sequence ID" value="KAK4192751.1"/>
    <property type="molecule type" value="Genomic_DNA"/>
</dbReference>
<accession>A0AAN6X3T2</accession>
<comment type="caution">
    <text evidence="7">The sequence shown here is derived from an EMBL/GenBank/DDBJ whole genome shotgun (WGS) entry which is preliminary data.</text>
</comment>
<dbReference type="Pfam" id="PF04479">
    <property type="entry name" value="RTA1"/>
    <property type="match status" value="1"/>
</dbReference>
<evidence type="ECO:0000256" key="5">
    <source>
        <dbReference type="SAM" id="MobiDB-lite"/>
    </source>
</evidence>
<evidence type="ECO:0000256" key="3">
    <source>
        <dbReference type="ARBA" id="ARBA00022989"/>
    </source>
</evidence>
<dbReference type="AlphaFoldDB" id="A0AAN6X3T2"/>
<dbReference type="GO" id="GO:0005886">
    <property type="term" value="C:plasma membrane"/>
    <property type="evidence" value="ECO:0007669"/>
    <property type="project" value="TreeGrafter"/>
</dbReference>
<feature type="transmembrane region" description="Helical" evidence="6">
    <location>
        <begin position="150"/>
        <end position="172"/>
    </location>
</feature>
<sequence length="337" mass="36946">MSGDGSDFPPPPEGYVTWGLFCAKNKDDPICVNVRSHYEHVPSTAANAIFAAIFGLSFIGFVAVYFGTRRRGTFFTVTMCLGNLCEILGYVARVLSSKNPWEDLGFLMQIVCLTIGPAFLAAGVYTCLAKVVIIYGEENSRVKAAWYTRIFIPCDVVSLVLQAAGGAMAASAEDGEYETLDMGTNIMIAGLAFQVFTMLMFSLCAIDFGLRVMRRRSRLGREAFDQSEPARSIRSTFMFRAILVALTVSTLTILWRSAYRTAELSEGWDGPLLANEGLFIAFEGVLIAVAVLVLNVFHPSLAFGEVMDGKYQMVRNRKEDSGSSEDASEMAMLGHRV</sequence>
<dbReference type="Proteomes" id="UP001302126">
    <property type="component" value="Unassembled WGS sequence"/>
</dbReference>
<evidence type="ECO:0000313" key="8">
    <source>
        <dbReference type="Proteomes" id="UP001302126"/>
    </source>
</evidence>
<gene>
    <name evidence="7" type="ORF">QBC35DRAFT_201469</name>
</gene>
<dbReference type="InterPro" id="IPR007568">
    <property type="entry name" value="RTA1"/>
</dbReference>
<evidence type="ECO:0000256" key="2">
    <source>
        <dbReference type="ARBA" id="ARBA00022692"/>
    </source>
</evidence>
<keyword evidence="3 6" id="KW-1133">Transmembrane helix</keyword>
<keyword evidence="8" id="KW-1185">Reference proteome</keyword>
<dbReference type="GO" id="GO:0000324">
    <property type="term" value="C:fungal-type vacuole"/>
    <property type="evidence" value="ECO:0007669"/>
    <property type="project" value="TreeGrafter"/>
</dbReference>
<feature type="transmembrane region" description="Helical" evidence="6">
    <location>
        <begin position="184"/>
        <end position="210"/>
    </location>
</feature>
<comment type="subcellular location">
    <subcellularLocation>
        <location evidence="1">Membrane</location>
        <topology evidence="1">Multi-pass membrane protein</topology>
    </subcellularLocation>
</comment>
<evidence type="ECO:0000313" key="7">
    <source>
        <dbReference type="EMBL" id="KAK4192751.1"/>
    </source>
</evidence>
<reference evidence="7" key="2">
    <citation type="submission" date="2023-05" db="EMBL/GenBank/DDBJ databases">
        <authorList>
            <consortium name="Lawrence Berkeley National Laboratory"/>
            <person name="Steindorff A."/>
            <person name="Hensen N."/>
            <person name="Bonometti L."/>
            <person name="Westerberg I."/>
            <person name="Brannstrom I.O."/>
            <person name="Guillou S."/>
            <person name="Cros-Aarteil S."/>
            <person name="Calhoun S."/>
            <person name="Haridas S."/>
            <person name="Kuo A."/>
            <person name="Mondo S."/>
            <person name="Pangilinan J."/>
            <person name="Riley R."/>
            <person name="Labutti K."/>
            <person name="Andreopoulos B."/>
            <person name="Lipzen A."/>
            <person name="Chen C."/>
            <person name="Yanf M."/>
            <person name="Daum C."/>
            <person name="Ng V."/>
            <person name="Clum A."/>
            <person name="Ohm R."/>
            <person name="Martin F."/>
            <person name="Silar P."/>
            <person name="Natvig D."/>
            <person name="Lalanne C."/>
            <person name="Gautier V."/>
            <person name="Ament-Velasquez S.L."/>
            <person name="Kruys A."/>
            <person name="Hutchinson M.I."/>
            <person name="Powell A.J."/>
            <person name="Barry K."/>
            <person name="Miller A.N."/>
            <person name="Grigoriev I.V."/>
            <person name="Debuchy R."/>
            <person name="Gladieux P."/>
            <person name="Thoren M.H."/>
            <person name="Johannesson H."/>
        </authorList>
    </citation>
    <scope>NUCLEOTIDE SEQUENCE</scope>
    <source>
        <strain evidence="7">PSN309</strain>
    </source>
</reference>